<evidence type="ECO:0000256" key="9">
    <source>
        <dbReference type="SAM" id="MobiDB-lite"/>
    </source>
</evidence>
<organism evidence="10 11">
    <name type="scientific">Actinidia rufa</name>
    <dbReference type="NCBI Taxonomy" id="165716"/>
    <lineage>
        <taxon>Eukaryota</taxon>
        <taxon>Viridiplantae</taxon>
        <taxon>Streptophyta</taxon>
        <taxon>Embryophyta</taxon>
        <taxon>Tracheophyta</taxon>
        <taxon>Spermatophyta</taxon>
        <taxon>Magnoliopsida</taxon>
        <taxon>eudicotyledons</taxon>
        <taxon>Gunneridae</taxon>
        <taxon>Pentapetalae</taxon>
        <taxon>asterids</taxon>
        <taxon>Ericales</taxon>
        <taxon>Actinidiaceae</taxon>
        <taxon>Actinidia</taxon>
    </lineage>
</organism>
<feature type="region of interest" description="Disordered" evidence="9">
    <location>
        <begin position="98"/>
        <end position="117"/>
    </location>
</feature>
<evidence type="ECO:0000256" key="2">
    <source>
        <dbReference type="ARBA" id="ARBA00007647"/>
    </source>
</evidence>
<keyword evidence="7" id="KW-0472">Membrane</keyword>
<sequence length="504" mass="56653">MPRIAKNPTYFACPFTYFVGYCSLSALSLNNGERGEREEDVRRRGLELRRRAQVPNHSSPLRLLPRYRPPVPPFSLLSLFSSADLRLCVSNVSSSAAAEAAPPPENTPPPPPDQQDEVLESGVMKRGFKPYGAAAYNFVLMSAYRGGLSTFAVMGLSSKPLHVFGKASYQCQWVSHNATAGEQPPIATVAGIKILPDWGYGHVYTVVVVNCTFPSPVGHDGSGGKLLLLASTNGGGDRTESQPHRHRRSVDRTSRKRKPLSIHIAAQIRLPLLRFLSVRKPQPREGPRVVGLPREAFRREVAFRDPRRRWGLRAGDGGVAAVDREGLHTYKFDAKWMFFFDVDEFIFVPRKSTIKSVTDSLSDYTQFTIEQMTMSNKLCLSEDAAGKSFRKWGFEKLVYRDVKTGIRRDRKYAVQPRNVFATGVHMSQNTAGKTTHKTEGRIKYYHYHGTISDRREPCRQFLNATTTTVDGIPYIMDTTMRGVAPSVKRFELKMIGPRLQRTRQ</sequence>
<keyword evidence="5" id="KW-0812">Transmembrane</keyword>
<dbReference type="EC" id="2.4.1.-" evidence="8"/>
<dbReference type="Pfam" id="PF01697">
    <property type="entry name" value="Glyco_transf_92"/>
    <property type="match status" value="1"/>
</dbReference>
<dbReference type="GO" id="GO:0016020">
    <property type="term" value="C:membrane"/>
    <property type="evidence" value="ECO:0007669"/>
    <property type="project" value="UniProtKB-SubCell"/>
</dbReference>
<dbReference type="EMBL" id="BJWL01000410">
    <property type="protein sequence ID" value="GFS43058.1"/>
    <property type="molecule type" value="Genomic_DNA"/>
</dbReference>
<dbReference type="OrthoDB" id="2526284at2759"/>
<dbReference type="GO" id="GO:0016757">
    <property type="term" value="F:glycosyltransferase activity"/>
    <property type="evidence" value="ECO:0007669"/>
    <property type="project" value="UniProtKB-UniRule"/>
</dbReference>
<reference evidence="11" key="1">
    <citation type="submission" date="2019-07" db="EMBL/GenBank/DDBJ databases">
        <title>De Novo Assembly of kiwifruit Actinidia rufa.</title>
        <authorList>
            <person name="Sugita-Konishi S."/>
            <person name="Sato K."/>
            <person name="Mori E."/>
            <person name="Abe Y."/>
            <person name="Kisaki G."/>
            <person name="Hamano K."/>
            <person name="Suezawa K."/>
            <person name="Otani M."/>
            <person name="Fukuda T."/>
            <person name="Manabe T."/>
            <person name="Gomi K."/>
            <person name="Tabuchi M."/>
            <person name="Akimitsu K."/>
            <person name="Kataoka I."/>
        </authorList>
    </citation>
    <scope>NUCLEOTIDE SEQUENCE [LARGE SCALE GENOMIC DNA]</scope>
    <source>
        <strain evidence="11">cv. Fuchu</strain>
    </source>
</reference>
<evidence type="ECO:0000256" key="8">
    <source>
        <dbReference type="RuleBase" id="RU366017"/>
    </source>
</evidence>
<keyword evidence="6" id="KW-1133">Transmembrane helix</keyword>
<keyword evidence="11" id="KW-1185">Reference proteome</keyword>
<evidence type="ECO:0000256" key="4">
    <source>
        <dbReference type="ARBA" id="ARBA00022679"/>
    </source>
</evidence>
<dbReference type="PANTHER" id="PTHR21461">
    <property type="entry name" value="GLYCOSYLTRANSFERASE FAMILY 92 PROTEIN"/>
    <property type="match status" value="1"/>
</dbReference>
<evidence type="ECO:0000256" key="1">
    <source>
        <dbReference type="ARBA" id="ARBA00004167"/>
    </source>
</evidence>
<evidence type="ECO:0000256" key="6">
    <source>
        <dbReference type="ARBA" id="ARBA00022989"/>
    </source>
</evidence>
<gene>
    <name evidence="10" type="ORF">Acr_00g0083330</name>
</gene>
<dbReference type="PANTHER" id="PTHR21461:SF12">
    <property type="entry name" value="GALACTAN BETA-1,4-GALACTOSYLTRANSFERASE GALS2"/>
    <property type="match status" value="1"/>
</dbReference>
<comment type="similarity">
    <text evidence="2 8">Belongs to the glycosyltransferase 92 family.</text>
</comment>
<protein>
    <recommendedName>
        <fullName evidence="8">Glycosyltransferase family 92 protein</fullName>
        <ecNumber evidence="8">2.4.1.-</ecNumber>
    </recommendedName>
</protein>
<dbReference type="InterPro" id="IPR008166">
    <property type="entry name" value="Glyco_transf_92"/>
</dbReference>
<evidence type="ECO:0000313" key="11">
    <source>
        <dbReference type="Proteomes" id="UP000585474"/>
    </source>
</evidence>
<dbReference type="Proteomes" id="UP000585474">
    <property type="component" value="Unassembled WGS sequence"/>
</dbReference>
<feature type="compositionally biased region" description="Basic residues" evidence="9">
    <location>
        <begin position="244"/>
        <end position="258"/>
    </location>
</feature>
<accession>A0A7J0DV56</accession>
<evidence type="ECO:0000256" key="5">
    <source>
        <dbReference type="ARBA" id="ARBA00022692"/>
    </source>
</evidence>
<comment type="subcellular location">
    <subcellularLocation>
        <location evidence="1">Membrane</location>
        <topology evidence="1">Single-pass membrane protein</topology>
    </subcellularLocation>
</comment>
<evidence type="ECO:0000256" key="7">
    <source>
        <dbReference type="ARBA" id="ARBA00023136"/>
    </source>
</evidence>
<evidence type="ECO:0000313" key="10">
    <source>
        <dbReference type="EMBL" id="GFS43058.1"/>
    </source>
</evidence>
<name>A0A7J0DV56_9ERIC</name>
<evidence type="ECO:0000256" key="3">
    <source>
        <dbReference type="ARBA" id="ARBA00022676"/>
    </source>
</evidence>
<proteinExistence type="inferred from homology"/>
<dbReference type="GO" id="GO:0005737">
    <property type="term" value="C:cytoplasm"/>
    <property type="evidence" value="ECO:0007669"/>
    <property type="project" value="TreeGrafter"/>
</dbReference>
<keyword evidence="4 8" id="KW-0808">Transferase</keyword>
<feature type="region of interest" description="Disordered" evidence="9">
    <location>
        <begin position="230"/>
        <end position="258"/>
    </location>
</feature>
<keyword evidence="3 8" id="KW-0328">Glycosyltransferase</keyword>
<comment type="caution">
    <text evidence="10">The sequence shown here is derived from an EMBL/GenBank/DDBJ whole genome shotgun (WGS) entry which is preliminary data.</text>
</comment>
<feature type="compositionally biased region" description="Pro residues" evidence="9">
    <location>
        <begin position="101"/>
        <end position="113"/>
    </location>
</feature>
<dbReference type="AlphaFoldDB" id="A0A7J0DV56"/>